<sequence length="143" mass="15383">MGEIVPIAQEPLVFPDVEQAVAEFVRARPELSGVPVGTSVPPGFDGTQRAVVLTRLGGVYLDDDRLDNAEVRLDSYGPDKPAAHAVALAVRGVLPILSASGGTVFPDVTELQGPCFVLDRRHSDANRYVMRYRFVALVVSRPA</sequence>
<evidence type="ECO:0008006" key="3">
    <source>
        <dbReference type="Google" id="ProtNLM"/>
    </source>
</evidence>
<comment type="caution">
    <text evidence="1">The sequence shown here is derived from an EMBL/GenBank/DDBJ whole genome shotgun (WGS) entry which is preliminary data.</text>
</comment>
<dbReference type="RefSeq" id="WP_211299581.1">
    <property type="nucleotide sequence ID" value="NZ_JADBEG010000001.1"/>
</dbReference>
<keyword evidence="2" id="KW-1185">Reference proteome</keyword>
<proteinExistence type="predicted"/>
<organism evidence="1 2">
    <name type="scientific">Amycolatopsis lexingtonensis</name>
    <dbReference type="NCBI Taxonomy" id="218822"/>
    <lineage>
        <taxon>Bacteria</taxon>
        <taxon>Bacillati</taxon>
        <taxon>Actinomycetota</taxon>
        <taxon>Actinomycetes</taxon>
        <taxon>Pseudonocardiales</taxon>
        <taxon>Pseudonocardiaceae</taxon>
        <taxon>Amycolatopsis</taxon>
    </lineage>
</organism>
<dbReference type="Proteomes" id="UP000631670">
    <property type="component" value="Unassembled WGS sequence"/>
</dbReference>
<gene>
    <name evidence="1" type="ORF">H4696_005115</name>
</gene>
<dbReference type="EMBL" id="JADBEG010000001">
    <property type="protein sequence ID" value="MBE1498015.1"/>
    <property type="molecule type" value="Genomic_DNA"/>
</dbReference>
<name>A0ABR9I4B9_9PSEU</name>
<protein>
    <recommendedName>
        <fullName evidence="3">Tail terminator</fullName>
    </recommendedName>
</protein>
<evidence type="ECO:0000313" key="1">
    <source>
        <dbReference type="EMBL" id="MBE1498015.1"/>
    </source>
</evidence>
<evidence type="ECO:0000313" key="2">
    <source>
        <dbReference type="Proteomes" id="UP000631670"/>
    </source>
</evidence>
<accession>A0ABR9I4B9</accession>
<reference evidence="1 2" key="1">
    <citation type="submission" date="2020-10" db="EMBL/GenBank/DDBJ databases">
        <title>Sequencing the genomes of 1000 actinobacteria strains.</title>
        <authorList>
            <person name="Klenk H.-P."/>
        </authorList>
    </citation>
    <scope>NUCLEOTIDE SEQUENCE [LARGE SCALE GENOMIC DNA]</scope>
    <source>
        <strain evidence="1 2">DSM 44653</strain>
    </source>
</reference>